<proteinExistence type="predicted"/>
<gene>
    <name evidence="1" type="ORF">AN477_19555</name>
</gene>
<name>A0A0P9CG26_9BACL</name>
<evidence type="ECO:0000313" key="2">
    <source>
        <dbReference type="Proteomes" id="UP000050482"/>
    </source>
</evidence>
<dbReference type="EMBL" id="LJCO01000085">
    <property type="protein sequence ID" value="KPV41975.1"/>
    <property type="molecule type" value="Genomic_DNA"/>
</dbReference>
<dbReference type="RefSeq" id="WP_054970875.1">
    <property type="nucleotide sequence ID" value="NZ_LJCO01000085.1"/>
</dbReference>
<accession>A0A0P9CG26</accession>
<keyword evidence="2" id="KW-1185">Reference proteome</keyword>
<dbReference type="PATRIC" id="fig|471514.4.peg.1009"/>
<evidence type="ECO:0000313" key="1">
    <source>
        <dbReference type="EMBL" id="KPV41975.1"/>
    </source>
</evidence>
<protein>
    <submittedName>
        <fullName evidence="1">Uncharacterized protein</fullName>
    </submittedName>
</protein>
<comment type="caution">
    <text evidence="1">The sequence shown here is derived from an EMBL/GenBank/DDBJ whole genome shotgun (WGS) entry which is preliminary data.</text>
</comment>
<dbReference type="AlphaFoldDB" id="A0A0P9CG26"/>
<dbReference type="Proteomes" id="UP000050482">
    <property type="component" value="Unassembled WGS sequence"/>
</dbReference>
<reference evidence="1 2" key="1">
    <citation type="submission" date="2015-09" db="EMBL/GenBank/DDBJ databases">
        <title>Draft genome sequence of Alicyclobacillus ferrooxydans DSM 22381.</title>
        <authorList>
            <person name="Hemp J."/>
        </authorList>
    </citation>
    <scope>NUCLEOTIDE SEQUENCE [LARGE SCALE GENOMIC DNA]</scope>
    <source>
        <strain evidence="1 2">TC-34</strain>
    </source>
</reference>
<organism evidence="1 2">
    <name type="scientific">Alicyclobacillus ferrooxydans</name>
    <dbReference type="NCBI Taxonomy" id="471514"/>
    <lineage>
        <taxon>Bacteria</taxon>
        <taxon>Bacillati</taxon>
        <taxon>Bacillota</taxon>
        <taxon>Bacilli</taxon>
        <taxon>Bacillales</taxon>
        <taxon>Alicyclobacillaceae</taxon>
        <taxon>Alicyclobacillus</taxon>
    </lineage>
</organism>
<sequence>MNQALLASHLGFTTWKALVEASERVTSADGHVWYVTKTPTWYKWVLWNTDGDVWFHYRSRASAIQALAPSHVTL</sequence>